<organism evidence="2 3">
    <name type="scientific">Micromonospora echinofusca</name>
    <dbReference type="NCBI Taxonomy" id="47858"/>
    <lineage>
        <taxon>Bacteria</taxon>
        <taxon>Bacillati</taxon>
        <taxon>Actinomycetota</taxon>
        <taxon>Actinomycetes</taxon>
        <taxon>Micromonosporales</taxon>
        <taxon>Micromonosporaceae</taxon>
        <taxon>Micromonospora</taxon>
    </lineage>
</organism>
<feature type="compositionally biased region" description="Polar residues" evidence="1">
    <location>
        <begin position="31"/>
        <end position="40"/>
    </location>
</feature>
<keyword evidence="3" id="KW-1185">Reference proteome</keyword>
<feature type="region of interest" description="Disordered" evidence="1">
    <location>
        <begin position="1"/>
        <end position="58"/>
    </location>
</feature>
<evidence type="ECO:0000256" key="1">
    <source>
        <dbReference type="SAM" id="MobiDB-lite"/>
    </source>
</evidence>
<comment type="caution">
    <text evidence="2">The sequence shown here is derived from an EMBL/GenBank/DDBJ whole genome shotgun (WGS) entry which is preliminary data.</text>
</comment>
<proteinExistence type="predicted"/>
<feature type="compositionally biased region" description="Low complexity" evidence="1">
    <location>
        <begin position="49"/>
        <end position="58"/>
    </location>
</feature>
<sequence length="58" mass="6504">MTAHEPKRTRRQWSTNPDVFKPAGTHGFTGSAKSGRTWSVSKHRPAGDTRPGTRTTRR</sequence>
<dbReference type="Proteomes" id="UP000823521">
    <property type="component" value="Unassembled WGS sequence"/>
</dbReference>
<dbReference type="RefSeq" id="WP_208811467.1">
    <property type="nucleotide sequence ID" value="NZ_WVUH01000020.1"/>
</dbReference>
<name>A0ABS3VLD2_MICEH</name>
<protein>
    <submittedName>
        <fullName evidence="2">Uncharacterized protein</fullName>
    </submittedName>
</protein>
<gene>
    <name evidence="2" type="ORF">GSF22_04540</name>
</gene>
<dbReference type="EMBL" id="WVUH01000020">
    <property type="protein sequence ID" value="MBO4205281.1"/>
    <property type="molecule type" value="Genomic_DNA"/>
</dbReference>
<evidence type="ECO:0000313" key="2">
    <source>
        <dbReference type="EMBL" id="MBO4205281.1"/>
    </source>
</evidence>
<evidence type="ECO:0000313" key="3">
    <source>
        <dbReference type="Proteomes" id="UP000823521"/>
    </source>
</evidence>
<accession>A0ABS3VLD2</accession>
<reference evidence="2 3" key="1">
    <citation type="submission" date="2019-12" db="EMBL/GenBank/DDBJ databases">
        <title>Whole genome sequencing of endophytic Actinobacterium Micromonospora sp. MPMI6T.</title>
        <authorList>
            <person name="Evv R."/>
            <person name="Podile A.R."/>
        </authorList>
    </citation>
    <scope>NUCLEOTIDE SEQUENCE [LARGE SCALE GENOMIC DNA]</scope>
    <source>
        <strain evidence="2 3">MPMI6</strain>
    </source>
</reference>